<dbReference type="InterPro" id="IPR000648">
    <property type="entry name" value="Oxysterol-bd"/>
</dbReference>
<comment type="similarity">
    <text evidence="5">Belongs to the gasdermin family.</text>
</comment>
<evidence type="ECO:0000256" key="1">
    <source>
        <dbReference type="ARBA" id="ARBA00004514"/>
    </source>
</evidence>
<organism evidence="24 25">
    <name type="scientific">Sciurus carolinensis</name>
    <name type="common">Eastern gray squirrel</name>
    <dbReference type="NCBI Taxonomy" id="30640"/>
    <lineage>
        <taxon>Eukaryota</taxon>
        <taxon>Metazoa</taxon>
        <taxon>Chordata</taxon>
        <taxon>Craniata</taxon>
        <taxon>Vertebrata</taxon>
        <taxon>Euteleostomi</taxon>
        <taxon>Mammalia</taxon>
        <taxon>Eutheria</taxon>
        <taxon>Euarchontoglires</taxon>
        <taxon>Glires</taxon>
        <taxon>Rodentia</taxon>
        <taxon>Sciuromorpha</taxon>
        <taxon>Sciuridae</taxon>
        <taxon>Sciurinae</taxon>
        <taxon>Sciurini</taxon>
        <taxon>Sciurus</taxon>
    </lineage>
</organism>
<reference evidence="24" key="1">
    <citation type="submission" date="2020-03" db="EMBL/GenBank/DDBJ databases">
        <title>Studies in the Genomics of Life Span.</title>
        <authorList>
            <person name="Glass D."/>
        </authorList>
    </citation>
    <scope>NUCLEOTIDE SEQUENCE</scope>
    <source>
        <strain evidence="24">SUZIE</strain>
        <tissue evidence="24">Muscle</tissue>
    </source>
</reference>
<dbReference type="GO" id="GO:0005829">
    <property type="term" value="C:cytosol"/>
    <property type="evidence" value="ECO:0007669"/>
    <property type="project" value="UniProtKB-SubCell"/>
</dbReference>
<keyword evidence="12" id="KW-0812">Transmembrane</keyword>
<dbReference type="Gene3D" id="3.30.70.3490">
    <property type="match status" value="1"/>
</dbReference>
<evidence type="ECO:0000256" key="22">
    <source>
        <dbReference type="SAM" id="MobiDB-lite"/>
    </source>
</evidence>
<keyword evidence="7" id="KW-1134">Transmembrane beta strand</keyword>
<dbReference type="PROSITE" id="PS01013">
    <property type="entry name" value="OSBP"/>
    <property type="match status" value="1"/>
</dbReference>
<sequence>QDSWEVVEGLRGEMNYTQEPPVQKGFLLKKRKWPLKGWHKRFFYLDKGILKYAKSQTDIEREKLHGCIDVGLSVMSVKKSSKCIDLDTEEHIYHLKVKSEEIFDEWVSKLRHHRMYRQNEIAMFPREVNHFFPGSTVTDSAPGTFDSISSRKRSSISKQNSFQTGSNLSFSCGGETRVPLWLQSSEDMEKCSKDLAHCHAYLVEMSQLLQSMDVLHRTYSAPAINAIQGGVFESPKKEKRSHRRWRSRAIGKDAKGTLQVPKPFSGPVRLHSSNPNLSTLDFGEEKNYSDGSETSSEFSKMQEDLCHVAHKVYFALRSAFNTISTEREKLKQLMEQDATSSPSAQVIGLKHALSSALAQNTDLKERLRRIHAESLLLDSPAVAKLGDNLAEVGRFLARDENRALVHQLSNESRLSITDSLSEFFDAQEVLLSPSSSENEISDDDSYVSDISDNLSLDNLSNDLDNERQTLGPILESGRGAKSKRRTCLPAPGPNTSNISLWNILRNNIGKDLSKVAMPVELNEPLNTLQRLCEELEYSELLDKAAQIPSPLERMVYVAAFAISAYASSYFRAGSKPFNPVLGETYECIREDKGFSFFSEQVSHHPPISACHAESGNFVFWQDVRWKNKFWGKSMEIVPIGTTHVTLPAFGDHFEWNKVTSCIHNILSGQRWIEHYGEIVIKNLNDDSCHCKVNFIKAKYWSTNAHEIEGTVFDRSGKAVHRLFGKWHESIYCGGSSSSSCLWRANPMPKGYEQYYGFTQFALELNEMDPLSKSLLPPTDTRFRPDQRFLEEGNIEEAEIQKQRIEQLQRERRRVLEENNVEHQPRFFRTGVLLCTSFALSQQLCGASPSDWSASVDAVGGAREAVRAGDIQGPPAEDQVLDMLGLLYLEQGRPWVRDVCDSVRPSLLVLVVVVSSAVMTVEPTFKIPCSHKPETPVGCVFCFATRNFLKEVDADGNLISVSNLNDSDKLHLLSLVTKKKRYWCWQRPKYQFLSVALGDVLTEDQFLSPVVVESDFVKYEGKFENHVSGTIETILGKVKLNIGGKGLVESQSSFGTLRKQEVDLQQLIRDSAERVINLKNPVLQQVLERRNEVLCVLIQKIVTTQKCVISEHVQIEEKCGGMVGIQTKTVQVSAMEDGNVIKDTNVVLEIPAATTIAYGIIELYVKLDGQFEFCLLQGKHGGFEHERRVDSVYLDPMAFREFAFVDMPDAGHGTSSQDGPLSVLKQASLLLERNFRPFVELPEQQQTALHNLLLAVLFDEELLMVLEQVCDDMAGSVCSLQAAQAMGELKPPQQQDLTAFLRLVGCRIQDKCPGPEDKVSNRKLFATAYFLVSALAGTVNDVRGAFGTSVHSRDIRGPCSMAPQQGTARVVMCN</sequence>
<keyword evidence="8" id="KW-1003">Cell membrane</keyword>
<comment type="similarity">
    <text evidence="4 19">Belongs to the OSBP family.</text>
</comment>
<keyword evidence="14 20" id="KW-0445">Lipid transport</keyword>
<dbReference type="Gene3D" id="2.30.29.30">
    <property type="entry name" value="Pleckstrin-homology domain (PH domain)/Phosphotyrosine-binding domain (PTB)"/>
    <property type="match status" value="1"/>
</dbReference>
<evidence type="ECO:0000313" key="24">
    <source>
        <dbReference type="EMBL" id="MBZ3871830.1"/>
    </source>
</evidence>
<dbReference type="PROSITE" id="PS50003">
    <property type="entry name" value="PH_DOMAIN"/>
    <property type="match status" value="1"/>
</dbReference>
<evidence type="ECO:0000256" key="19">
    <source>
        <dbReference type="RuleBase" id="RU003844"/>
    </source>
</evidence>
<dbReference type="Pfam" id="PF17708">
    <property type="entry name" value="Gasdermin_C"/>
    <property type="match status" value="1"/>
</dbReference>
<evidence type="ECO:0000256" key="5">
    <source>
        <dbReference type="ARBA" id="ARBA00009279"/>
    </source>
</evidence>
<evidence type="ECO:0000256" key="6">
    <source>
        <dbReference type="ARBA" id="ARBA00022448"/>
    </source>
</evidence>
<evidence type="ECO:0000256" key="8">
    <source>
        <dbReference type="ARBA" id="ARBA00022475"/>
    </source>
</evidence>
<dbReference type="SUPFAM" id="SSF144000">
    <property type="entry name" value="Oxysterol-binding protein-like"/>
    <property type="match status" value="1"/>
</dbReference>
<dbReference type="PANTHER" id="PTHR10972:SF15">
    <property type="entry name" value="OXYSTEROL-BINDING PROTEIN-RELATED PROTEIN 3"/>
    <property type="match status" value="1"/>
</dbReference>
<dbReference type="FunFam" id="2.40.160.120:FF:000001">
    <property type="entry name" value="Oxysterol-binding protein"/>
    <property type="match status" value="1"/>
</dbReference>
<dbReference type="GO" id="GO:0015485">
    <property type="term" value="F:cholesterol binding"/>
    <property type="evidence" value="ECO:0007669"/>
    <property type="project" value="TreeGrafter"/>
</dbReference>
<evidence type="ECO:0000256" key="11">
    <source>
        <dbReference type="ARBA" id="ARBA00022590"/>
    </source>
</evidence>
<keyword evidence="15" id="KW-0446">Lipid-binding</keyword>
<dbReference type="InterPro" id="IPR018494">
    <property type="entry name" value="Oxysterol-bd_CS"/>
</dbReference>
<accession>A0AA41STD3</accession>
<feature type="coiled-coil region" evidence="21">
    <location>
        <begin position="790"/>
        <end position="817"/>
    </location>
</feature>
<keyword evidence="9" id="KW-0963">Cytoplasm</keyword>
<dbReference type="GO" id="GO:0006699">
    <property type="term" value="P:bile acid biosynthetic process"/>
    <property type="evidence" value="ECO:0007669"/>
    <property type="project" value="UniProtKB-ARBA"/>
</dbReference>
<evidence type="ECO:0000256" key="4">
    <source>
        <dbReference type="ARBA" id="ARBA00008842"/>
    </source>
</evidence>
<name>A0AA41STD3_SCICA</name>
<dbReference type="GO" id="GO:0012501">
    <property type="term" value="P:programmed cell death"/>
    <property type="evidence" value="ECO:0007669"/>
    <property type="project" value="UniProtKB-KW"/>
</dbReference>
<dbReference type="PANTHER" id="PTHR10972">
    <property type="entry name" value="OXYSTEROL-BINDING PROTEIN-RELATED"/>
    <property type="match status" value="1"/>
</dbReference>
<dbReference type="InterPro" id="IPR001849">
    <property type="entry name" value="PH_domain"/>
</dbReference>
<dbReference type="Gene3D" id="2.40.160.120">
    <property type="match status" value="1"/>
</dbReference>
<keyword evidence="11" id="KW-1210">Necrosis</keyword>
<evidence type="ECO:0000256" key="18">
    <source>
        <dbReference type="ARBA" id="ARBA00023288"/>
    </source>
</evidence>
<keyword evidence="6 20" id="KW-0813">Transport</keyword>
<dbReference type="GO" id="GO:0031965">
    <property type="term" value="C:nuclear membrane"/>
    <property type="evidence" value="ECO:0007669"/>
    <property type="project" value="TreeGrafter"/>
</dbReference>
<keyword evidence="16" id="KW-0472">Membrane</keyword>
<feature type="non-terminal residue" evidence="24">
    <location>
        <position position="1"/>
    </location>
</feature>
<evidence type="ECO:0000256" key="17">
    <source>
        <dbReference type="ARBA" id="ARBA00023139"/>
    </source>
</evidence>
<evidence type="ECO:0000256" key="7">
    <source>
        <dbReference type="ARBA" id="ARBA00022452"/>
    </source>
</evidence>
<dbReference type="CDD" id="cd13287">
    <property type="entry name" value="PH_ORP3_ORP6_ORP7"/>
    <property type="match status" value="1"/>
</dbReference>
<dbReference type="Pfam" id="PF04598">
    <property type="entry name" value="Gasdermin"/>
    <property type="match status" value="1"/>
</dbReference>
<dbReference type="InterPro" id="IPR037239">
    <property type="entry name" value="OSBP_sf"/>
</dbReference>
<gene>
    <name evidence="24" type="ORF">SUZIE_114895</name>
</gene>
<evidence type="ECO:0000256" key="16">
    <source>
        <dbReference type="ARBA" id="ARBA00023136"/>
    </source>
</evidence>
<dbReference type="InterPro" id="IPR041263">
    <property type="entry name" value="Gasdermin_PUB"/>
</dbReference>
<evidence type="ECO:0000256" key="12">
    <source>
        <dbReference type="ARBA" id="ARBA00022692"/>
    </source>
</evidence>
<keyword evidence="17" id="KW-0564">Palmitate</keyword>
<evidence type="ECO:0000256" key="21">
    <source>
        <dbReference type="SAM" id="Coils"/>
    </source>
</evidence>
<dbReference type="Pfam" id="PF01237">
    <property type="entry name" value="Oxysterol_BP"/>
    <property type="match status" value="1"/>
</dbReference>
<dbReference type="EMBL" id="JAATJV010175555">
    <property type="protein sequence ID" value="MBZ3871830.1"/>
    <property type="molecule type" value="Genomic_DNA"/>
</dbReference>
<evidence type="ECO:0000256" key="13">
    <source>
        <dbReference type="ARBA" id="ARBA00022824"/>
    </source>
</evidence>
<feature type="region of interest" description="Disordered" evidence="22">
    <location>
        <begin position="257"/>
        <end position="295"/>
    </location>
</feature>
<dbReference type="Proteomes" id="UP001166674">
    <property type="component" value="Unassembled WGS sequence"/>
</dbReference>
<dbReference type="Pfam" id="PF15409">
    <property type="entry name" value="PH_8"/>
    <property type="match status" value="1"/>
</dbReference>
<comment type="subcellular location">
    <subcellularLocation>
        <location evidence="3">Cell membrane</location>
        <topology evidence="3">Multi-pass membrane protein</topology>
    </subcellularLocation>
    <subcellularLocation>
        <location evidence="1">Cytoplasm</location>
        <location evidence="1">Cytosol</location>
    </subcellularLocation>
    <subcellularLocation>
        <location evidence="2">Endoplasmic reticulum membrane</location>
    </subcellularLocation>
</comment>
<dbReference type="GO" id="GO:0005789">
    <property type="term" value="C:endoplasmic reticulum membrane"/>
    <property type="evidence" value="ECO:0007669"/>
    <property type="project" value="UniProtKB-SubCell"/>
</dbReference>
<evidence type="ECO:0000256" key="9">
    <source>
        <dbReference type="ARBA" id="ARBA00022490"/>
    </source>
</evidence>
<dbReference type="GO" id="GO:0005886">
    <property type="term" value="C:plasma membrane"/>
    <property type="evidence" value="ECO:0007669"/>
    <property type="project" value="UniProtKB-SubCell"/>
</dbReference>
<dbReference type="InterPro" id="IPR040460">
    <property type="entry name" value="Gasdermin_pore"/>
</dbReference>
<evidence type="ECO:0000313" key="25">
    <source>
        <dbReference type="Proteomes" id="UP001166674"/>
    </source>
</evidence>
<dbReference type="InterPro" id="IPR041680">
    <property type="entry name" value="PH_8"/>
</dbReference>
<keyword evidence="10" id="KW-0597">Phosphoprotein</keyword>
<proteinExistence type="inferred from homology"/>
<dbReference type="SMR" id="A0AA41STD3"/>
<evidence type="ECO:0000256" key="2">
    <source>
        <dbReference type="ARBA" id="ARBA00004586"/>
    </source>
</evidence>
<dbReference type="SMART" id="SM00233">
    <property type="entry name" value="PH"/>
    <property type="match status" value="1"/>
</dbReference>
<dbReference type="InterPro" id="IPR011993">
    <property type="entry name" value="PH-like_dom_sf"/>
</dbReference>
<dbReference type="FunFam" id="2.30.29.30:FF:000011">
    <property type="entry name" value="Oxysterol-binding protein"/>
    <property type="match status" value="1"/>
</dbReference>
<keyword evidence="25" id="KW-1185">Reference proteome</keyword>
<keyword evidence="18" id="KW-0449">Lipoprotein</keyword>
<feature type="domain" description="PH" evidence="23">
    <location>
        <begin position="20"/>
        <end position="115"/>
    </location>
</feature>
<comment type="caution">
    <text evidence="24">The sequence shown here is derived from an EMBL/GenBank/DDBJ whole genome shotgun (WGS) entry which is preliminary data.</text>
</comment>
<protein>
    <recommendedName>
        <fullName evidence="20">Oxysterol-binding protein</fullName>
    </recommendedName>
</protein>
<evidence type="ECO:0000256" key="3">
    <source>
        <dbReference type="ARBA" id="ARBA00004651"/>
    </source>
</evidence>
<evidence type="ECO:0000256" key="20">
    <source>
        <dbReference type="RuleBase" id="RU003845"/>
    </source>
</evidence>
<dbReference type="GO" id="GO:0120015">
    <property type="term" value="F:sterol transfer activity"/>
    <property type="evidence" value="ECO:0007669"/>
    <property type="project" value="UniProtKB-ARBA"/>
</dbReference>
<evidence type="ECO:0000256" key="15">
    <source>
        <dbReference type="ARBA" id="ARBA00023121"/>
    </source>
</evidence>
<evidence type="ECO:0000259" key="23">
    <source>
        <dbReference type="PROSITE" id="PS50003"/>
    </source>
</evidence>
<evidence type="ECO:0000256" key="14">
    <source>
        <dbReference type="ARBA" id="ARBA00023055"/>
    </source>
</evidence>
<keyword evidence="13" id="KW-0256">Endoplasmic reticulum</keyword>
<dbReference type="SUPFAM" id="SSF50729">
    <property type="entry name" value="PH domain-like"/>
    <property type="match status" value="1"/>
</dbReference>
<feature type="coiled-coil region" evidence="21">
    <location>
        <begin position="316"/>
        <end position="373"/>
    </location>
</feature>
<keyword evidence="21" id="KW-0175">Coiled coil</keyword>
<evidence type="ECO:0000256" key="10">
    <source>
        <dbReference type="ARBA" id="ARBA00022553"/>
    </source>
</evidence>
<dbReference type="GO" id="GO:0097038">
    <property type="term" value="C:perinuclear endoplasmic reticulum"/>
    <property type="evidence" value="ECO:0007669"/>
    <property type="project" value="TreeGrafter"/>
</dbReference>